<gene>
    <name evidence="4" type="ORF">Zm00014a_010344</name>
</gene>
<feature type="region of interest" description="Disordered" evidence="3">
    <location>
        <begin position="10"/>
        <end position="47"/>
    </location>
</feature>
<dbReference type="PANTHER" id="PTHR34045">
    <property type="entry name" value="OS03G0406300 PROTEIN"/>
    <property type="match status" value="1"/>
</dbReference>
<dbReference type="GO" id="GO:0040008">
    <property type="term" value="P:regulation of growth"/>
    <property type="evidence" value="ECO:0007669"/>
    <property type="project" value="InterPro"/>
</dbReference>
<organism evidence="4">
    <name type="scientific">Zea mays</name>
    <name type="common">Maize</name>
    <dbReference type="NCBI Taxonomy" id="4577"/>
    <lineage>
        <taxon>Eukaryota</taxon>
        <taxon>Viridiplantae</taxon>
        <taxon>Streptophyta</taxon>
        <taxon>Embryophyta</taxon>
        <taxon>Tracheophyta</taxon>
        <taxon>Spermatophyta</taxon>
        <taxon>Magnoliopsida</taxon>
        <taxon>Liliopsida</taxon>
        <taxon>Poales</taxon>
        <taxon>Poaceae</taxon>
        <taxon>PACMAD clade</taxon>
        <taxon>Panicoideae</taxon>
        <taxon>Andropogonodae</taxon>
        <taxon>Andropogoneae</taxon>
        <taxon>Tripsacinae</taxon>
        <taxon>Zea</taxon>
    </lineage>
</organism>
<name>A0A317Y2S9_MAIZE</name>
<dbReference type="AlphaFoldDB" id="A0A317Y2S9"/>
<evidence type="ECO:0000256" key="3">
    <source>
        <dbReference type="SAM" id="MobiDB-lite"/>
    </source>
</evidence>
<comment type="caution">
    <text evidence="4">The sequence shown here is derived from an EMBL/GenBank/DDBJ whole genome shotgun (WGS) entry which is preliminary data.</text>
</comment>
<comment type="similarity">
    <text evidence="2">Belongs to the LAZY family.</text>
</comment>
<evidence type="ECO:0000256" key="1">
    <source>
        <dbReference type="ARBA" id="ARBA00022604"/>
    </source>
</evidence>
<proteinExistence type="inferred from homology"/>
<dbReference type="InterPro" id="IPR044683">
    <property type="entry name" value="LAZY"/>
</dbReference>
<reference evidence="4" key="1">
    <citation type="journal article" date="2018" name="Nat. Genet.">
        <title>Extensive intraspecific gene order and gene structural variations between Mo17 and other maize genomes.</title>
        <authorList>
            <person name="Sun S."/>
            <person name="Zhou Y."/>
            <person name="Chen J."/>
            <person name="Shi J."/>
            <person name="Zhao H."/>
            <person name="Zhao H."/>
            <person name="Song W."/>
            <person name="Zhang M."/>
            <person name="Cui Y."/>
            <person name="Dong X."/>
            <person name="Liu H."/>
            <person name="Ma X."/>
            <person name="Jiao Y."/>
            <person name="Wang B."/>
            <person name="Wei X."/>
            <person name="Stein J.C."/>
            <person name="Glaubitz J.C."/>
            <person name="Lu F."/>
            <person name="Yu G."/>
            <person name="Liang C."/>
            <person name="Fengler K."/>
            <person name="Li B."/>
            <person name="Rafalski A."/>
            <person name="Schnable P.S."/>
            <person name="Ware D.H."/>
            <person name="Buckler E.S."/>
            <person name="Lai J."/>
        </authorList>
    </citation>
    <scope>NUCLEOTIDE SEQUENCE [LARGE SCALE GENOMIC DNA]</scope>
    <source>
        <tissue evidence="4">Seedling</tissue>
    </source>
</reference>
<dbReference type="GO" id="GO:0009630">
    <property type="term" value="P:gravitropism"/>
    <property type="evidence" value="ECO:0007669"/>
    <property type="project" value="InterPro"/>
</dbReference>
<accession>A0A317Y2S9</accession>
<sequence length="151" mass="16492">MGVLNWMQTKLHGSHRSRRRPAEFSASTARPADASGGVPQTENNLDDGWTTAMLSIGTFGMGEGDTTKSCGHLDELSRLQEELKSLATANELGRVVWGLLLKKAHPENPAFSDTAARDDQVVRMAPKGKVQADDKGGKWIRTDSQYIVLEI</sequence>
<protein>
    <submittedName>
        <fullName evidence="4">Uncharacterized protein</fullName>
    </submittedName>
</protein>
<dbReference type="Proteomes" id="UP000251960">
    <property type="component" value="Chromosome 1"/>
</dbReference>
<evidence type="ECO:0000256" key="2">
    <source>
        <dbReference type="ARBA" id="ARBA00024198"/>
    </source>
</evidence>
<evidence type="ECO:0000313" key="4">
    <source>
        <dbReference type="EMBL" id="PWZ52476.1"/>
    </source>
</evidence>
<dbReference type="PANTHER" id="PTHR34045:SF1">
    <property type="entry name" value="OS03G0180600 PROTEIN"/>
    <property type="match status" value="1"/>
</dbReference>
<dbReference type="EMBL" id="NCVQ01000001">
    <property type="protein sequence ID" value="PWZ52476.1"/>
    <property type="molecule type" value="Genomic_DNA"/>
</dbReference>
<keyword evidence="1" id="KW-0341">Growth regulation</keyword>